<accession>A0A9W6S114</accession>
<dbReference type="EMBL" id="BSTK01000002">
    <property type="protein sequence ID" value="GLY83687.1"/>
    <property type="molecule type" value="Genomic_DNA"/>
</dbReference>
<keyword evidence="2" id="KW-0812">Transmembrane</keyword>
<keyword evidence="2" id="KW-1133">Transmembrane helix</keyword>
<feature type="compositionally biased region" description="Polar residues" evidence="1">
    <location>
        <begin position="2215"/>
        <end position="2230"/>
    </location>
</feature>
<feature type="region of interest" description="Disordered" evidence="1">
    <location>
        <begin position="1050"/>
        <end position="1079"/>
    </location>
</feature>
<comment type="caution">
    <text evidence="4">The sequence shown here is derived from an EMBL/GenBank/DDBJ whole genome shotgun (WGS) entry which is preliminary data.</text>
</comment>
<feature type="compositionally biased region" description="Polar residues" evidence="1">
    <location>
        <begin position="441"/>
        <end position="459"/>
    </location>
</feature>
<feature type="domain" description="Outer membrane channel protein CpnT-like N-terminal" evidence="3">
    <location>
        <begin position="47"/>
        <end position="179"/>
    </location>
</feature>
<dbReference type="InterPro" id="IPR057746">
    <property type="entry name" value="CpnT-like_N"/>
</dbReference>
<keyword evidence="5" id="KW-1185">Reference proteome</keyword>
<feature type="compositionally biased region" description="Low complexity" evidence="1">
    <location>
        <begin position="502"/>
        <end position="511"/>
    </location>
</feature>
<feature type="region of interest" description="Disordered" evidence="1">
    <location>
        <begin position="2039"/>
        <end position="2076"/>
    </location>
</feature>
<feature type="compositionally biased region" description="Polar residues" evidence="1">
    <location>
        <begin position="567"/>
        <end position="607"/>
    </location>
</feature>
<feature type="region of interest" description="Disordered" evidence="1">
    <location>
        <begin position="2442"/>
        <end position="2474"/>
    </location>
</feature>
<evidence type="ECO:0000313" key="4">
    <source>
        <dbReference type="EMBL" id="GLY83687.1"/>
    </source>
</evidence>
<feature type="compositionally biased region" description="Polar residues" evidence="1">
    <location>
        <begin position="550"/>
        <end position="560"/>
    </location>
</feature>
<feature type="compositionally biased region" description="Polar residues" evidence="1">
    <location>
        <begin position="2447"/>
        <end position="2459"/>
    </location>
</feature>
<evidence type="ECO:0000256" key="1">
    <source>
        <dbReference type="SAM" id="MobiDB-lite"/>
    </source>
</evidence>
<organism evidence="4 5">
    <name type="scientific">Actinoallomurus iriomotensis</name>
    <dbReference type="NCBI Taxonomy" id="478107"/>
    <lineage>
        <taxon>Bacteria</taxon>
        <taxon>Bacillati</taxon>
        <taxon>Actinomycetota</taxon>
        <taxon>Actinomycetes</taxon>
        <taxon>Streptosporangiales</taxon>
        <taxon>Thermomonosporaceae</taxon>
        <taxon>Actinoallomurus</taxon>
    </lineage>
</organism>
<feature type="region of interest" description="Disordered" evidence="1">
    <location>
        <begin position="478"/>
        <end position="681"/>
    </location>
</feature>
<feature type="compositionally biased region" description="Basic and acidic residues" evidence="1">
    <location>
        <begin position="2051"/>
        <end position="2069"/>
    </location>
</feature>
<feature type="compositionally biased region" description="Low complexity" evidence="1">
    <location>
        <begin position="618"/>
        <end position="628"/>
    </location>
</feature>
<feature type="transmembrane region" description="Helical" evidence="2">
    <location>
        <begin position="156"/>
        <end position="176"/>
    </location>
</feature>
<feature type="region of interest" description="Disordered" evidence="1">
    <location>
        <begin position="1950"/>
        <end position="1984"/>
    </location>
</feature>
<feature type="region of interest" description="Disordered" evidence="1">
    <location>
        <begin position="1"/>
        <end position="25"/>
    </location>
</feature>
<feature type="region of interest" description="Disordered" evidence="1">
    <location>
        <begin position="2215"/>
        <end position="2262"/>
    </location>
</feature>
<feature type="compositionally biased region" description="Low complexity" evidence="1">
    <location>
        <begin position="1952"/>
        <end position="1971"/>
    </location>
</feature>
<evidence type="ECO:0000259" key="3">
    <source>
        <dbReference type="Pfam" id="PF25547"/>
    </source>
</evidence>
<feature type="region of interest" description="Disordered" evidence="1">
    <location>
        <begin position="406"/>
        <end position="466"/>
    </location>
</feature>
<proteinExistence type="predicted"/>
<feature type="compositionally biased region" description="Polar residues" evidence="1">
    <location>
        <begin position="1801"/>
        <end position="1813"/>
    </location>
</feature>
<dbReference type="Proteomes" id="UP001165074">
    <property type="component" value="Unassembled WGS sequence"/>
</dbReference>
<feature type="region of interest" description="Disordered" evidence="1">
    <location>
        <begin position="899"/>
        <end position="922"/>
    </location>
</feature>
<feature type="region of interest" description="Disordered" evidence="1">
    <location>
        <begin position="2805"/>
        <end position="2826"/>
    </location>
</feature>
<evidence type="ECO:0000313" key="5">
    <source>
        <dbReference type="Proteomes" id="UP001165074"/>
    </source>
</evidence>
<feature type="compositionally biased region" description="Polar residues" evidence="1">
    <location>
        <begin position="12"/>
        <end position="23"/>
    </location>
</feature>
<feature type="region of interest" description="Disordered" evidence="1">
    <location>
        <begin position="3301"/>
        <end position="3330"/>
    </location>
</feature>
<feature type="compositionally biased region" description="Low complexity" evidence="1">
    <location>
        <begin position="478"/>
        <end position="492"/>
    </location>
</feature>
<sequence>MAGGRSTDTHVSHNINDDVNSQIPALPDPAGYSTKDVQPAWETEALPDWVVYWLIPMLTSGQTWPKASESKLWELRLAFEEMVKVGAAAFEPAGTSVRTISTGYEAVSAIMAKARVSELFGDQAGMLEKMVSAFLYSRQTDSFAQNTQYSKISCNVAFWVAVTAAFIALIAAYFTAGTTVSLIGPYAQAGRTAMARILERLGIAAGRSFGANGAARITALAGNSAAGRFVSHALMHELIEELGEEGFTDAYSQYLQMKQGTRRNFDWHMAAATAIGAGTGAFVGMKLHGPVSGIADNLPGIRTLNRIAGDAPGVGNAFRRFPGRAMNTGLNNVAASPAGSFLANGLVYGQWEAPTGESMLGGFMGGVGRTNTISPFNPGVFHAVTSPGVSLAGAFHTSMASDAAHLGINLTGGPDSPDGPKPDSQQPQNGQNGTAPVGTSPVASNAPTGDVNGQTVNGQAANGTRAAGAGNTRVNAAANVNADPDNSGDPAAPQNPAPQNPAPQDAGPQNPVATDPTAPNVDPNAAQQGDQSVPVNADAQQGTGPAHPAATTNQPGTSDPTAPAPATGQNTSLDGTAPATSPVNGSQTTPVNASPTAPVNGSPTGPVNGSGDTGTGQPGSSPSNPNSTRPDDAVVGALVNHWIGRSDGTPNANQNGNAQTGNTQTGNADTQTPAPHHGRQNDFGLVAAGRLKGTAFVANGRQGPIILSLAEAHALFDADLRPTDFGPQVRGWNWSADGTTLIIHFQDHLNRAPQHFRFKVENKAEGRRDRARSVTPAGVRHPRLGLRGRRLGRTRVRSGTVADPHAVTLAPGLASGQVARVMLHEISDTFQRQTADQARSGQGAIRRFLSRLAERRDGCLSARLNEHWYLSRKWHAAATDAERQAYAREIEGVARYLRKHGHTPPTPPWSGEGRPTTGPNADLSDLRANLNGAVTDTAQAVAGLRQAIADQLAALDQTDDELHRLTMENYDAAFRLGQQAADAIARGDLGHARELREASLRHYQAAEKFSDMRGPATQVHDAYRRAAGLADEMANGGQVDVDDLAAAVQDADRQHEQYQRGLANAGQSRPSGDPTAPGRRHAELAEQLIARAAAATDLKQGLERQAASAAQAAADQHRVAEYHRRAANQAFDRAQQLAAGGQAQLAQQYHDAGTGLNREASAYDEASRLAGQAAAAYREAASQLEQLMIGGPVDLTRLGQNLDQAQAHHAGYQDVIADRPVPAHIAQAIREAENTPEPPRPEVTDLRAGLAASITVSGRTAMALQQEIGGQLATLDQAADELQRLATENYDASLRLLAEAGDAIDNGDLNRARELRLAAQRHRQAGDAYSDMRIPAVQARAAYREVVDQLTRLANDRGVRLGDLAQAVQDAQTHHYEFQRALAAAGQSHPSGDATATIRLHAALQSQLAERNRLGAELAVELQRQIGALNEAGEELHRLVMQKYEFAVRLSGQARDAFQAGDLEGGSELRAASLRQRKAGDAYGDMRIPVMQARTAYQKAVTQLNAMVSGTDFQRGDLAQSLEEGRKHQVAYREALDEGTVPDGSVTVLQEAASRLATDTRPPDAAMPAAAAAGKLPVGHLTRLVNQVLSRVGIDHRFTVEDLDRTLRGDFRRLVSEDGAILPVGDGEVRVKLRVPNLRMVTDTDVEASETMVGTLPQGGASVASAANRSTDLSASLDAGALAKLTPWEWARTVAQFAILKGGGGYTWSSSDTHHASEFALGGAVEDDRSPHTMFETPWSEGQAAGNAVFEVQVRRTADGPGHGWSNTQSVSTDGPVRVWVSHTYTDSAPAEKAQLPVADRQQTTLPESSVTGMTGLDELTDRTAEEMGLDPNLDDVARRQVRTLFNDELPSRLGEAVDDPHGLQRTIVKDGKEIGTVQIKSEIVLEPDEDPRVGPASNKRWLERLRITFSGASRESSKGRARHFNVTGGVQVGPDHLGALNEVGGVTPKLSGTYARTRSRSRSTSSGGTSIHPSVQRWKGHTQGYHLRVKHTVTIHMAGERRARPAIDGESKALFRMPEPLAYRYGLPVDPAAIVRDDSGAIKYNPDGTVRLRDDPDPDPPKGRKGELPKVFGKNKLRGAGPALVQDVTGVDKLREQVEERLRKLGLLPKIKNGQKVYSRDPIKRASQMANEREVDEQFTMRVGRNGKATGPRFESGYDQLAQEGLHLDLMHAKTGHSPKNFTLRVKLEQDFEHAKFKGVSDAESVVNLDIGSDTTSMTESQSTTNSGTGAAAVDAPKGPGLTPSGGEIDVGYNSTEGASTAEGDTANQVIMGENVGPVAVFEIPHKLRVDLLTAKGKAITIAEDVDGSARVVLPADMLPSSENHPAAPAHPTSGEARRTAKLLHADAGDEFLKKAVKLLGIKVNSPEFHELAAALNVRGLLSHPEWMYSKYHTGQVTVTAELGDSEFVEESHIVDGDINLTLGSHAVGHNESHGWTVKGSGGVGVNTSTDPNGNAGVSLSRSSSRSRSRTETDIWGTEQLAIDTGKKYVFQAHAKFRVSTAPDAKGHTRSDSAEGGSVLYTLAERDALSMWARGEVSLPLHQVAKAMERLLRGELRLDRRTAVPFARKYLGELALARYKVSLDERRGQPVGVPALPVTKGHSRETITNLLTQFFPSDVVPRADAPSRRMANMLAEVRRLELHPDTMVIPDHYRKDVGISTFQRTSLHTAEAPDTEVEVVDQVAAAVNAVAPRALADNPALWRALYVDFAGKRWWGKMRNMLSPAGYTKNFGDFTVRVTASFDGDPTLLRHMYSHGQILQHYTYEQEDVSESKNVTYEGSVSGGAAKKGVPTPFGNVDGSVHGTVKTHRSHTSSGGHTRQKTRLQGEGVFRDAEPVIQHGLTLKIEVVRNAVDIRAALEGARRRHEVTLTGTAERVLPAGMAAPVGKASASPVGPADARRLVPPAKSSPEHVEIDGLPKAIIDGLVRHKVISRSEARAHEASIRRVTTGDSLTARFERATDANGHRMITLQLGNNKVVEVWVRHNMSEPKRSATGLIETELRDVNRQQEQAKVEADRSHLGPATVSFGGGPDTFGVGADATFGAQSTEHRSVSGGNRNETSAFEKGSADKVQFRVDSDITFVEKKITSVDEVEVIGEPVRIAHAATGSATLTLFGHQLDEMLSRAEVGAPDRPAWHSGESAKPGRRRPYDVQKLMDQAAKRPDFDPAEPHHAMAEILKAGGARRGVSVRLRAHFDRGAPNAQMNQARLLARALNTEVHLDIRNTDGSVTSYSATFDGDLHMAADEGFAEQFNNLPNDLIVQADRFGRDLYELYLRTRTQPGTFAEKVRDELRRLAIPGHVADQPSWPTQAPPDESEWHGQSYMGGVTTA</sequence>
<keyword evidence="2" id="KW-0472">Membrane</keyword>
<name>A0A9W6S114_9ACTN</name>
<protein>
    <recommendedName>
        <fullName evidence="3">Outer membrane channel protein CpnT-like N-terminal domain-containing protein</fullName>
    </recommendedName>
</protein>
<reference evidence="4" key="1">
    <citation type="submission" date="2023-03" db="EMBL/GenBank/DDBJ databases">
        <title>Actinoallomurus iriomotensis NBRC 103684.</title>
        <authorList>
            <person name="Ichikawa N."/>
            <person name="Sato H."/>
            <person name="Tonouchi N."/>
        </authorList>
    </citation>
    <scope>NUCLEOTIDE SEQUENCE</scope>
    <source>
        <strain evidence="4">NBRC 103684</strain>
    </source>
</reference>
<gene>
    <name evidence="4" type="ORF">Airi02_016160</name>
</gene>
<evidence type="ECO:0000256" key="2">
    <source>
        <dbReference type="SAM" id="Phobius"/>
    </source>
</evidence>
<feature type="compositionally biased region" description="Low complexity" evidence="1">
    <location>
        <begin position="651"/>
        <end position="668"/>
    </location>
</feature>
<feature type="compositionally biased region" description="Low complexity" evidence="1">
    <location>
        <begin position="412"/>
        <end position="428"/>
    </location>
</feature>
<feature type="region of interest" description="Disordered" evidence="1">
    <location>
        <begin position="1789"/>
        <end position="1815"/>
    </location>
</feature>
<dbReference type="Pfam" id="PF25547">
    <property type="entry name" value="WXG100_2"/>
    <property type="match status" value="1"/>
</dbReference>
<feature type="compositionally biased region" description="Polar residues" evidence="1">
    <location>
        <begin position="525"/>
        <end position="543"/>
    </location>
</feature>
<dbReference type="RefSeq" id="WP_285568247.1">
    <property type="nucleotide sequence ID" value="NZ_BSTK01000002.1"/>
</dbReference>